<protein>
    <submittedName>
        <fullName evidence="1">DUF2442 domain-containing protein</fullName>
    </submittedName>
</protein>
<evidence type="ECO:0000313" key="1">
    <source>
        <dbReference type="EMBL" id="THF55985.1"/>
    </source>
</evidence>
<organism evidence="1 2">
    <name type="scientific">Ollibium composti</name>
    <dbReference type="NCBI Taxonomy" id="2675109"/>
    <lineage>
        <taxon>Bacteria</taxon>
        <taxon>Pseudomonadati</taxon>
        <taxon>Pseudomonadota</taxon>
        <taxon>Alphaproteobacteria</taxon>
        <taxon>Hyphomicrobiales</taxon>
        <taxon>Phyllobacteriaceae</taxon>
        <taxon>Ollibium</taxon>
    </lineage>
</organism>
<dbReference type="Pfam" id="PF10387">
    <property type="entry name" value="DUF2442"/>
    <property type="match status" value="1"/>
</dbReference>
<dbReference type="SUPFAM" id="SSF143880">
    <property type="entry name" value="NE0471 N-terminal domain-like"/>
    <property type="match status" value="1"/>
</dbReference>
<comment type="caution">
    <text evidence="1">The sequence shown here is derived from an EMBL/GenBank/DDBJ whole genome shotgun (WGS) entry which is preliminary data.</text>
</comment>
<dbReference type="EMBL" id="SSNY01000009">
    <property type="protein sequence ID" value="THF55985.1"/>
    <property type="molecule type" value="Genomic_DNA"/>
</dbReference>
<proteinExistence type="predicted"/>
<sequence>MSGARNAQANPAAEIEAEIRPDLPWRVASVAPMSDYRLKVRFIDGLEGEVHMSPLLTSPKAGVFASLRDEAVFDEVHLRWGAVTWPGNLDLAPDAMYDDIKESGVSVVVPYED</sequence>
<keyword evidence="2" id="KW-1185">Reference proteome</keyword>
<name>A0ABY2Q4Y4_9HYPH</name>
<reference evidence="1 2" key="1">
    <citation type="submission" date="2019-04" db="EMBL/GenBank/DDBJ databases">
        <title>Mesorhizobium composti sp. nov., isolated from compost.</title>
        <authorList>
            <person name="Lin S.-Y."/>
            <person name="Hameed A."/>
            <person name="Hsieh Y.-T."/>
            <person name="Young C.-C."/>
        </authorList>
    </citation>
    <scope>NUCLEOTIDE SEQUENCE [LARGE SCALE GENOMIC DNA]</scope>
    <source>
        <strain evidence="1 2">CC-YTH430</strain>
    </source>
</reference>
<dbReference type="Proteomes" id="UP000306441">
    <property type="component" value="Unassembled WGS sequence"/>
</dbReference>
<dbReference type="InterPro" id="IPR018841">
    <property type="entry name" value="DUF2442"/>
</dbReference>
<gene>
    <name evidence="1" type="ORF">E6C48_15390</name>
</gene>
<accession>A0ABY2Q4Y4</accession>
<evidence type="ECO:0000313" key="2">
    <source>
        <dbReference type="Proteomes" id="UP000306441"/>
    </source>
</evidence>
<dbReference type="Gene3D" id="3.30.2020.10">
    <property type="entry name" value="NE0471-like N-terminal domain"/>
    <property type="match status" value="1"/>
</dbReference>
<dbReference type="InterPro" id="IPR036782">
    <property type="entry name" value="NE0471-like_N"/>
</dbReference>